<keyword evidence="1" id="KW-1133">Transmembrane helix</keyword>
<dbReference type="EMBL" id="VRTS01000007">
    <property type="protein sequence ID" value="TXK60966.1"/>
    <property type="molecule type" value="Genomic_DNA"/>
</dbReference>
<dbReference type="OrthoDB" id="8447559at2"/>
<accession>A0A5C8KM71</accession>
<reference evidence="2 3" key="1">
    <citation type="submission" date="2019-08" db="EMBL/GenBank/DDBJ databases">
        <authorList>
            <person name="Karlyshev A.V."/>
        </authorList>
    </citation>
    <scope>NUCLEOTIDE SEQUENCE [LARGE SCALE GENOMIC DNA]</scope>
    <source>
        <strain evidence="2 3">Alg18-2.2</strain>
    </source>
</reference>
<gene>
    <name evidence="2" type="ORF">FU658_10310</name>
</gene>
<dbReference type="Pfam" id="PF20556">
    <property type="entry name" value="DUF6768"/>
    <property type="match status" value="1"/>
</dbReference>
<dbReference type="InterPro" id="IPR046659">
    <property type="entry name" value="DUF6768"/>
</dbReference>
<dbReference type="Proteomes" id="UP000321248">
    <property type="component" value="Unassembled WGS sequence"/>
</dbReference>
<proteinExistence type="predicted"/>
<keyword evidence="1" id="KW-0472">Membrane</keyword>
<keyword evidence="3" id="KW-1185">Reference proteome</keyword>
<evidence type="ECO:0000313" key="2">
    <source>
        <dbReference type="EMBL" id="TXK60966.1"/>
    </source>
</evidence>
<feature type="transmembrane region" description="Helical" evidence="1">
    <location>
        <begin position="42"/>
        <end position="63"/>
    </location>
</feature>
<sequence length="131" mass="14316">MNKLDEMIGRALTDEDRELLSRHGEPGYVAQALGIFRGPMAWALWVAYVAGALAFIVGAYALWQMVAATDPLAAVKWGVGAVLLFQLATLTKSFMGSHMQANRLLRELKRLELQVSLLRSEAPAGSSVSRE</sequence>
<dbReference type="RefSeq" id="WP_147892009.1">
    <property type="nucleotide sequence ID" value="NZ_VRTS01000007.1"/>
</dbReference>
<feature type="transmembrane region" description="Helical" evidence="1">
    <location>
        <begin position="75"/>
        <end position="95"/>
    </location>
</feature>
<keyword evidence="1" id="KW-0812">Transmembrane</keyword>
<evidence type="ECO:0000313" key="3">
    <source>
        <dbReference type="Proteomes" id="UP000321248"/>
    </source>
</evidence>
<comment type="caution">
    <text evidence="2">The sequence shown here is derived from an EMBL/GenBank/DDBJ whole genome shotgun (WGS) entry which is preliminary data.</text>
</comment>
<name>A0A5C8KM71_9GAMM</name>
<protein>
    <submittedName>
        <fullName evidence="2">Uncharacterized protein</fullName>
    </submittedName>
</protein>
<evidence type="ECO:0000256" key="1">
    <source>
        <dbReference type="SAM" id="Phobius"/>
    </source>
</evidence>
<organism evidence="2 3">
    <name type="scientific">Alkalisalibacterium limincola</name>
    <dbReference type="NCBI Taxonomy" id="2699169"/>
    <lineage>
        <taxon>Bacteria</taxon>
        <taxon>Pseudomonadati</taxon>
        <taxon>Pseudomonadota</taxon>
        <taxon>Gammaproteobacteria</taxon>
        <taxon>Lysobacterales</taxon>
        <taxon>Lysobacteraceae</taxon>
        <taxon>Alkalisalibacterium</taxon>
    </lineage>
</organism>
<dbReference type="AlphaFoldDB" id="A0A5C8KM71"/>